<evidence type="ECO:0000313" key="1">
    <source>
        <dbReference type="EMBL" id="CUH78113.1"/>
    </source>
</evidence>
<dbReference type="AlphaFoldDB" id="A0A0N7LZM9"/>
<keyword evidence="2" id="KW-1185">Reference proteome</keyword>
<gene>
    <name evidence="1" type="ORF">TRM7557_01729</name>
</gene>
<dbReference type="PANTHER" id="PTHR35564:SF4">
    <property type="entry name" value="CYTOPLASMIC PROTEIN"/>
    <property type="match status" value="1"/>
</dbReference>
<dbReference type="EMBL" id="CYSD01000025">
    <property type="protein sequence ID" value="CUH78113.1"/>
    <property type="molecule type" value="Genomic_DNA"/>
</dbReference>
<sequence length="336" mass="37716">MSVSTDPKLEHRRGFGFLALMRWLERRAGSKPRVGQSRRVHDDIADVGQDPYLGFPDSDLSEVDLSATRPKVRPRFLGFFGPFGALPLAMTREAKRWHDNGQPGFTRFADIFSARFIQLFYRSWSDARPVTQFDHPSGGDFPDHLRALTGDAGPVHRGLGAVDDIVRLRYTGLQMGRVRSPVRLQQILRAHFHVDVEIEEFAASWLNFAPEDLSSLGFTGVRLGEDAKLGSSMATTEEKAVIHIRCPQLATYRAFLPGQARHRELTDLVMGYTGQFFAFEVRLWLPRSQLQNAQLGVSAEVGWMAVLPEASPPEPSGGWAQMCSYQIDFNDIHSAF</sequence>
<dbReference type="PANTHER" id="PTHR35564">
    <property type="match status" value="1"/>
</dbReference>
<name>A0A0N7LZM9_9RHOB</name>
<dbReference type="NCBIfam" id="TIGR03347">
    <property type="entry name" value="VI_chp_1"/>
    <property type="match status" value="1"/>
</dbReference>
<evidence type="ECO:0000313" key="2">
    <source>
        <dbReference type="Proteomes" id="UP000052022"/>
    </source>
</evidence>
<dbReference type="STRING" id="928856.SAMN04488049_12618"/>
<dbReference type="InterPro" id="IPR010732">
    <property type="entry name" value="T6SS_TssG-like"/>
</dbReference>
<dbReference type="Pfam" id="PF06996">
    <property type="entry name" value="T6SS_TssG"/>
    <property type="match status" value="1"/>
</dbReference>
<accession>A0A0N7LZM9</accession>
<dbReference type="OrthoDB" id="1523296at2"/>
<reference evidence="1 2" key="1">
    <citation type="submission" date="2015-09" db="EMBL/GenBank/DDBJ databases">
        <authorList>
            <consortium name="Swine Surveillance"/>
        </authorList>
    </citation>
    <scope>NUCLEOTIDE SEQUENCE [LARGE SCALE GENOMIC DNA]</scope>
    <source>
        <strain evidence="1 2">CECT 7557</strain>
    </source>
</reference>
<dbReference type="RefSeq" id="WP_131727535.1">
    <property type="nucleotide sequence ID" value="NZ_CYSD01000025.1"/>
</dbReference>
<dbReference type="Proteomes" id="UP000052022">
    <property type="component" value="Unassembled WGS sequence"/>
</dbReference>
<organism evidence="1 2">
    <name type="scientific">Tritonibacter multivorans</name>
    <dbReference type="NCBI Taxonomy" id="928856"/>
    <lineage>
        <taxon>Bacteria</taxon>
        <taxon>Pseudomonadati</taxon>
        <taxon>Pseudomonadota</taxon>
        <taxon>Alphaproteobacteria</taxon>
        <taxon>Rhodobacterales</taxon>
        <taxon>Paracoccaceae</taxon>
        <taxon>Tritonibacter</taxon>
    </lineage>
</organism>
<protein>
    <submittedName>
        <fullName evidence="1">Type VI secretion protein, family</fullName>
    </submittedName>
</protein>
<proteinExistence type="predicted"/>